<evidence type="ECO:0000313" key="3">
    <source>
        <dbReference type="Proteomes" id="UP000078340"/>
    </source>
</evidence>
<protein>
    <submittedName>
        <fullName evidence="2">Uncharacterized protein</fullName>
    </submittedName>
</protein>
<evidence type="ECO:0000256" key="1">
    <source>
        <dbReference type="SAM" id="MobiDB-lite"/>
    </source>
</evidence>
<evidence type="ECO:0000313" key="2">
    <source>
        <dbReference type="EMBL" id="OAQ93050.1"/>
    </source>
</evidence>
<dbReference type="Proteomes" id="UP000078340">
    <property type="component" value="Unassembled WGS sequence"/>
</dbReference>
<dbReference type="EMBL" id="LSBI01000002">
    <property type="protein sequence ID" value="OAQ93050.1"/>
    <property type="molecule type" value="Genomic_DNA"/>
</dbReference>
<proteinExistence type="predicted"/>
<accession>A0A179HUH9</accession>
<name>A0A179HUH9_PURLI</name>
<sequence>MNESRTSSRYVLPSTALPLIFVGHAMMRNRAVGGALRDYEKPTPCDPWLLHTVPYETRSVFGRGLVMIRGSIRVREAQHGTPLRATRAVTHKPTRSVASNPPIPARARASPERARLFHFIIIPPRLTPPSPNARPTRCQGTHARPPASLSSSSVTAPLPCLLACLLLGFPIRALLAPRSRNPRCLSAGGHRGVRAFLTGGLGMAWHGMAGRDGRARPGLAWARLGQAGLSASGGLGAGLMSGLALKAWLGRAGPVH</sequence>
<comment type="caution">
    <text evidence="2">The sequence shown here is derived from an EMBL/GenBank/DDBJ whole genome shotgun (WGS) entry which is preliminary data.</text>
</comment>
<reference evidence="2 3" key="1">
    <citation type="submission" date="2016-02" db="EMBL/GenBank/DDBJ databases">
        <title>Biosynthesis of antibiotic leucinostatins and their inhibition on Phytophthora in bio-control Purpureocillium lilacinum.</title>
        <authorList>
            <person name="Wang G."/>
            <person name="Liu Z."/>
            <person name="Lin R."/>
            <person name="Li E."/>
            <person name="Mao Z."/>
            <person name="Ling J."/>
            <person name="Yin W."/>
            <person name="Xie B."/>
        </authorList>
    </citation>
    <scope>NUCLEOTIDE SEQUENCE [LARGE SCALE GENOMIC DNA]</scope>
    <source>
        <strain evidence="2">PLFJ-1</strain>
    </source>
</reference>
<gene>
    <name evidence="2" type="ORF">VFPFJ_02211</name>
</gene>
<feature type="region of interest" description="Disordered" evidence="1">
    <location>
        <begin position="128"/>
        <end position="150"/>
    </location>
</feature>
<organism evidence="2 3">
    <name type="scientific">Purpureocillium lilacinum</name>
    <name type="common">Paecilomyces lilacinus</name>
    <dbReference type="NCBI Taxonomy" id="33203"/>
    <lineage>
        <taxon>Eukaryota</taxon>
        <taxon>Fungi</taxon>
        <taxon>Dikarya</taxon>
        <taxon>Ascomycota</taxon>
        <taxon>Pezizomycotina</taxon>
        <taxon>Sordariomycetes</taxon>
        <taxon>Hypocreomycetidae</taxon>
        <taxon>Hypocreales</taxon>
        <taxon>Ophiocordycipitaceae</taxon>
        <taxon>Purpureocillium</taxon>
    </lineage>
</organism>
<dbReference type="AlphaFoldDB" id="A0A179HUH9"/>